<protein>
    <submittedName>
        <fullName evidence="1">Uncharacterized protein</fullName>
    </submittedName>
</protein>
<comment type="caution">
    <text evidence="1">The sequence shown here is derived from an EMBL/GenBank/DDBJ whole genome shotgun (WGS) entry which is preliminary data.</text>
</comment>
<name>A0ABT0S883_9SPHN</name>
<evidence type="ECO:0000313" key="1">
    <source>
        <dbReference type="EMBL" id="MCL6740582.1"/>
    </source>
</evidence>
<reference evidence="1" key="1">
    <citation type="submission" date="2022-05" db="EMBL/GenBank/DDBJ databases">
        <authorList>
            <person name="Jo J.-H."/>
            <person name="Im W.-T."/>
        </authorList>
    </citation>
    <scope>NUCLEOTIDE SEQUENCE</scope>
    <source>
        <strain evidence="1">RB56-2</strain>
    </source>
</reference>
<organism evidence="1 2">
    <name type="scientific">Sphingomonas brevis</name>
    <dbReference type="NCBI Taxonomy" id="2908206"/>
    <lineage>
        <taxon>Bacteria</taxon>
        <taxon>Pseudomonadati</taxon>
        <taxon>Pseudomonadota</taxon>
        <taxon>Alphaproteobacteria</taxon>
        <taxon>Sphingomonadales</taxon>
        <taxon>Sphingomonadaceae</taxon>
        <taxon>Sphingomonas</taxon>
    </lineage>
</organism>
<sequence length="65" mass="7129">MSTEDSGYYRARAIEERARAAECDDRSIAGIHLELAAKYEALAKVANIQPTLRPGWEGMAHAQPA</sequence>
<dbReference type="Proteomes" id="UP001165383">
    <property type="component" value="Unassembled WGS sequence"/>
</dbReference>
<dbReference type="RefSeq" id="WP_249915007.1">
    <property type="nucleotide sequence ID" value="NZ_JAMGBB010000001.1"/>
</dbReference>
<keyword evidence="2" id="KW-1185">Reference proteome</keyword>
<proteinExistence type="predicted"/>
<dbReference type="EMBL" id="JAMGBB010000001">
    <property type="protein sequence ID" value="MCL6740582.1"/>
    <property type="molecule type" value="Genomic_DNA"/>
</dbReference>
<evidence type="ECO:0000313" key="2">
    <source>
        <dbReference type="Proteomes" id="UP001165383"/>
    </source>
</evidence>
<gene>
    <name evidence="1" type="ORF">LZ518_05480</name>
</gene>
<accession>A0ABT0S883</accession>